<organism evidence="1 2">
    <name type="scientific">Rubinisphaera italica</name>
    <dbReference type="NCBI Taxonomy" id="2527969"/>
    <lineage>
        <taxon>Bacteria</taxon>
        <taxon>Pseudomonadati</taxon>
        <taxon>Planctomycetota</taxon>
        <taxon>Planctomycetia</taxon>
        <taxon>Planctomycetales</taxon>
        <taxon>Planctomycetaceae</taxon>
        <taxon>Rubinisphaera</taxon>
    </lineage>
</organism>
<dbReference type="Pfam" id="PF07394">
    <property type="entry name" value="DUF1501"/>
    <property type="match status" value="1"/>
</dbReference>
<dbReference type="InterPro" id="IPR010869">
    <property type="entry name" value="DUF1501"/>
</dbReference>
<dbReference type="InterPro" id="IPR017850">
    <property type="entry name" value="Alkaline_phosphatase_core_sf"/>
</dbReference>
<proteinExistence type="predicted"/>
<dbReference type="PANTHER" id="PTHR43737:SF1">
    <property type="entry name" value="DUF1501 DOMAIN-CONTAINING PROTEIN"/>
    <property type="match status" value="1"/>
</dbReference>
<evidence type="ECO:0008006" key="3">
    <source>
        <dbReference type="Google" id="ProtNLM"/>
    </source>
</evidence>
<comment type="caution">
    <text evidence="1">The sequence shown here is derived from an EMBL/GenBank/DDBJ whole genome shotgun (WGS) entry which is preliminary data.</text>
</comment>
<keyword evidence="2" id="KW-1185">Reference proteome</keyword>
<protein>
    <recommendedName>
        <fullName evidence="3">DUF1501 domain-containing protein</fullName>
    </recommendedName>
</protein>
<dbReference type="PANTHER" id="PTHR43737">
    <property type="entry name" value="BLL7424 PROTEIN"/>
    <property type="match status" value="1"/>
</dbReference>
<accession>A0A5C5XAD2</accession>
<dbReference type="EMBL" id="SJPG01000001">
    <property type="protein sequence ID" value="TWT59976.1"/>
    <property type="molecule type" value="Genomic_DNA"/>
</dbReference>
<reference evidence="1 2" key="1">
    <citation type="submission" date="2019-02" db="EMBL/GenBank/DDBJ databases">
        <title>Deep-cultivation of Planctomycetes and their phenomic and genomic characterization uncovers novel biology.</title>
        <authorList>
            <person name="Wiegand S."/>
            <person name="Jogler M."/>
            <person name="Boedeker C."/>
            <person name="Pinto D."/>
            <person name="Vollmers J."/>
            <person name="Rivas-Marin E."/>
            <person name="Kohn T."/>
            <person name="Peeters S.H."/>
            <person name="Heuer A."/>
            <person name="Rast P."/>
            <person name="Oberbeckmann S."/>
            <person name="Bunk B."/>
            <person name="Jeske O."/>
            <person name="Meyerdierks A."/>
            <person name="Storesund J.E."/>
            <person name="Kallscheuer N."/>
            <person name="Luecker S."/>
            <person name="Lage O.M."/>
            <person name="Pohl T."/>
            <person name="Merkel B.J."/>
            <person name="Hornburger P."/>
            <person name="Mueller R.-W."/>
            <person name="Bruemmer F."/>
            <person name="Labrenz M."/>
            <person name="Spormann A.M."/>
            <person name="Op Den Camp H."/>
            <person name="Overmann J."/>
            <person name="Amann R."/>
            <person name="Jetten M.S.M."/>
            <person name="Mascher T."/>
            <person name="Medema M.H."/>
            <person name="Devos D.P."/>
            <person name="Kaster A.-K."/>
            <person name="Ovreas L."/>
            <person name="Rohde M."/>
            <person name="Galperin M.Y."/>
            <person name="Jogler C."/>
        </authorList>
    </citation>
    <scope>NUCLEOTIDE SEQUENCE [LARGE SCALE GENOMIC DNA]</scope>
    <source>
        <strain evidence="1 2">Pan54</strain>
    </source>
</reference>
<evidence type="ECO:0000313" key="2">
    <source>
        <dbReference type="Proteomes" id="UP000316095"/>
    </source>
</evidence>
<dbReference type="SUPFAM" id="SSF53649">
    <property type="entry name" value="Alkaline phosphatase-like"/>
    <property type="match status" value="1"/>
</dbReference>
<dbReference type="Proteomes" id="UP000316095">
    <property type="component" value="Unassembled WGS sequence"/>
</dbReference>
<dbReference type="AlphaFoldDB" id="A0A5C5XAD2"/>
<name>A0A5C5XAD2_9PLAN</name>
<gene>
    <name evidence="1" type="ORF">Pan54_06870</name>
</gene>
<evidence type="ECO:0000313" key="1">
    <source>
        <dbReference type="EMBL" id="TWT59976.1"/>
    </source>
</evidence>
<dbReference type="RefSeq" id="WP_242631205.1">
    <property type="nucleotide sequence ID" value="NZ_SJPG01000001.1"/>
</dbReference>
<sequence>MTCSPESPYQHPQLTRRRMIEIGSIGLLGLGASHLEQLRAESEPTKRHKSVIYIFLSGGLAQQDSFDPKPDAPVEYRGEFNPISTKTPGTQICEHLPMLAQRSEKWSLVRSLTHPYNEHSQGHMVMLSGRSDLPRGFNPSEPRPSDHPSMAAIANQLMPGRNNLPPAIMLPEKLVHRTGRTLPGQFGGIMGSQEDPFFLQASPYNAQSYGAWPEYGFHHQRGAEVPKGFEFRSPNLSIPESMSVKRLHGRLNLLQHIDAQQQQLTQLSELDAYNRYQERAISLLVDGKMKDVFDVSKVEASTRERYGENVFGWSLLVARRLVEAGVSLIQVNLGNNETWDTHGNAFPNLKNYLLPPMDRGVSALLDDLDERGLLDDTLIVMAGEFGRTPKIFTIPSAYELPGRDHWGKLQSVFLAGGGVKGGRVIGSSDKNGGAPATDPQRPENLAATIYNSLGLPSTAHWNDLLDRPIPLYNGAPIPGLS</sequence>